<evidence type="ECO:0000313" key="1">
    <source>
        <dbReference type="EMBL" id="OOH72789.1"/>
    </source>
</evidence>
<gene>
    <name evidence="1" type="ORF">BOX24_05215</name>
</gene>
<evidence type="ECO:0000313" key="2">
    <source>
        <dbReference type="Proteomes" id="UP000188586"/>
    </source>
</evidence>
<dbReference type="RefSeq" id="WP_053764596.1">
    <property type="nucleotide sequence ID" value="NZ_JBPKCJ010000001.1"/>
</dbReference>
<organism evidence="1 2">
    <name type="scientific">Leptospirillum ferriphilum</name>
    <dbReference type="NCBI Taxonomy" id="178606"/>
    <lineage>
        <taxon>Bacteria</taxon>
        <taxon>Pseudomonadati</taxon>
        <taxon>Nitrospirota</taxon>
        <taxon>Nitrospiria</taxon>
        <taxon>Nitrospirales</taxon>
        <taxon>Nitrospiraceae</taxon>
        <taxon>Leptospirillum</taxon>
    </lineage>
</organism>
<dbReference type="Gene3D" id="3.40.50.720">
    <property type="entry name" value="NAD(P)-binding Rossmann-like Domain"/>
    <property type="match status" value="1"/>
</dbReference>
<sequence length="128" mass="14591">MKPVRVMIIGLGRVGSRFYEKFRALGDDRVKILAVSEINLQHPYLSKVVQDGVPAFRNYRDALSHWGTEIDIVLDTTNIPAVKNDLRHFLEESGNHHTVLLPLVVSYLLWHMTGSNDELVQDHIDPGY</sequence>
<reference evidence="1 2" key="1">
    <citation type="submission" date="2016-11" db="EMBL/GenBank/DDBJ databases">
        <title>Comparative genomics of co-occurring bacteria in distinct bioleaching systems unravels niche-specific adaptation.</title>
        <authorList>
            <person name="Zhang X."/>
            <person name="Liu X."/>
            <person name="Yin H."/>
        </authorList>
    </citation>
    <scope>NUCLEOTIDE SEQUENCE [LARGE SCALE GENOMIC DNA]</scope>
    <source>
        <strain evidence="1 2">DX</strain>
    </source>
</reference>
<proteinExistence type="predicted"/>
<dbReference type="Proteomes" id="UP000188586">
    <property type="component" value="Unassembled WGS sequence"/>
</dbReference>
<accession>A0A1V3SVD5</accession>
<name>A0A1V3SVD5_9BACT</name>
<dbReference type="AlphaFoldDB" id="A0A1V3SVD5"/>
<comment type="caution">
    <text evidence="1">The sequence shown here is derived from an EMBL/GenBank/DDBJ whole genome shotgun (WGS) entry which is preliminary data.</text>
</comment>
<dbReference type="EMBL" id="MPOJ01000010">
    <property type="protein sequence ID" value="OOH72789.1"/>
    <property type="molecule type" value="Genomic_DNA"/>
</dbReference>
<protein>
    <submittedName>
        <fullName evidence="1">Homoserine dehydrogenase</fullName>
    </submittedName>
</protein>
<dbReference type="SUPFAM" id="SSF51735">
    <property type="entry name" value="NAD(P)-binding Rossmann-fold domains"/>
    <property type="match status" value="1"/>
</dbReference>
<dbReference type="InterPro" id="IPR036291">
    <property type="entry name" value="NAD(P)-bd_dom_sf"/>
</dbReference>